<evidence type="ECO:0000313" key="2">
    <source>
        <dbReference type="Proteomes" id="UP001189915"/>
    </source>
</evidence>
<dbReference type="AlphaFoldDB" id="A0AAD2ATD6"/>
<reference evidence="1 2" key="1">
    <citation type="submission" date="2023-07" db="EMBL/GenBank/DDBJ databases">
        <authorList>
            <person name="Peeters C."/>
        </authorList>
    </citation>
    <scope>NUCLEOTIDE SEQUENCE [LARGE SCALE GENOMIC DNA]</scope>
    <source>
        <strain evidence="1 2">LMG 18091</strain>
    </source>
</reference>
<accession>A0AAD2ATD6</accession>
<keyword evidence="2" id="KW-1185">Reference proteome</keyword>
<comment type="caution">
    <text evidence="1">The sequence shown here is derived from an EMBL/GenBank/DDBJ whole genome shotgun (WGS) entry which is preliminary data.</text>
</comment>
<gene>
    <name evidence="1" type="ORF">LMG18091_00927</name>
</gene>
<organism evidence="1 2">
    <name type="scientific">Ralstonia wenshanensis</name>
    <dbReference type="NCBI Taxonomy" id="2842456"/>
    <lineage>
        <taxon>Bacteria</taxon>
        <taxon>Pseudomonadati</taxon>
        <taxon>Pseudomonadota</taxon>
        <taxon>Betaproteobacteria</taxon>
        <taxon>Burkholderiales</taxon>
        <taxon>Burkholderiaceae</taxon>
        <taxon>Ralstonia</taxon>
    </lineage>
</organism>
<evidence type="ECO:0000313" key="1">
    <source>
        <dbReference type="EMBL" id="CAJ0688360.1"/>
    </source>
</evidence>
<sequence>MEKAQLPLHAELSLADTENSTVPPLRCQFAGTTNKRHLRVLHALLTRSRRREEIDRIAGCSNGPELIAELRRRGLDVPCAMVCAIDRDGNLVYPGVYALTAADRRKLARWLSKRS</sequence>
<dbReference type="RefSeq" id="WP_316868743.1">
    <property type="nucleotide sequence ID" value="NZ_CATWAF010000001.1"/>
</dbReference>
<protein>
    <submittedName>
        <fullName evidence="1">Uncharacterized protein</fullName>
    </submittedName>
</protein>
<name>A0AAD2ATD6_9RALS</name>
<proteinExistence type="predicted"/>
<dbReference type="EMBL" id="CATWAF010000001">
    <property type="protein sequence ID" value="CAJ0688360.1"/>
    <property type="molecule type" value="Genomic_DNA"/>
</dbReference>
<dbReference type="Proteomes" id="UP001189915">
    <property type="component" value="Unassembled WGS sequence"/>
</dbReference>